<evidence type="ECO:0000256" key="3">
    <source>
        <dbReference type="ARBA" id="ARBA00008184"/>
    </source>
</evidence>
<dbReference type="SMART" id="SM00986">
    <property type="entry name" value="UDG"/>
    <property type="match status" value="1"/>
</dbReference>
<evidence type="ECO:0000313" key="14">
    <source>
        <dbReference type="Proteomes" id="UP000503820"/>
    </source>
</evidence>
<dbReference type="RefSeq" id="WP_174410445.1">
    <property type="nucleotide sequence ID" value="NZ_BLVP01000010.1"/>
</dbReference>
<evidence type="ECO:0000256" key="1">
    <source>
        <dbReference type="ARBA" id="ARBA00001400"/>
    </source>
</evidence>
<keyword evidence="7 9" id="KW-0378">Hydrolase</keyword>
<dbReference type="SMART" id="SM00987">
    <property type="entry name" value="UreE_C"/>
    <property type="match status" value="1"/>
</dbReference>
<dbReference type="Proteomes" id="UP000503820">
    <property type="component" value="Unassembled WGS sequence"/>
</dbReference>
<dbReference type="InterPro" id="IPR036895">
    <property type="entry name" value="Uracil-DNA_glycosylase-like_sf"/>
</dbReference>
<dbReference type="Pfam" id="PF03167">
    <property type="entry name" value="UDG"/>
    <property type="match status" value="1"/>
</dbReference>
<feature type="compositionally biased region" description="Basic and acidic residues" evidence="11">
    <location>
        <begin position="13"/>
        <end position="22"/>
    </location>
</feature>
<dbReference type="GO" id="GO:0097510">
    <property type="term" value="P:base-excision repair, AP site formation via deaminated base removal"/>
    <property type="evidence" value="ECO:0007669"/>
    <property type="project" value="TreeGrafter"/>
</dbReference>
<feature type="domain" description="Uracil-DNA glycosylase-like" evidence="12">
    <location>
        <begin position="90"/>
        <end position="280"/>
    </location>
</feature>
<dbReference type="InterPro" id="IPR018085">
    <property type="entry name" value="Ura-DNA_Glyclase_AS"/>
</dbReference>
<accession>A0A7J0BXB1</accession>
<comment type="caution">
    <text evidence="13">The sequence shown here is derived from an EMBL/GenBank/DDBJ whole genome shotgun (WGS) entry which is preliminary data.</text>
</comment>
<dbReference type="PANTHER" id="PTHR11264:SF0">
    <property type="entry name" value="URACIL-DNA GLYCOSYLASE"/>
    <property type="match status" value="1"/>
</dbReference>
<feature type="region of interest" description="Disordered" evidence="11">
    <location>
        <begin position="1"/>
        <end position="29"/>
    </location>
</feature>
<comment type="subcellular location">
    <subcellularLocation>
        <location evidence="9">Cytoplasm</location>
    </subcellularLocation>
</comment>
<reference evidence="13 14" key="1">
    <citation type="submission" date="2020-05" db="EMBL/GenBank/DDBJ databases">
        <title>Draft genome sequence of Desulfovibrio psychrotolerans JS1T.</title>
        <authorList>
            <person name="Ueno A."/>
            <person name="Tamazawa S."/>
            <person name="Tamamura S."/>
            <person name="Murakami T."/>
            <person name="Kiyama T."/>
            <person name="Inomata H."/>
            <person name="Amano Y."/>
            <person name="Miyakawa K."/>
            <person name="Tamaki H."/>
            <person name="Naganuma T."/>
            <person name="Kaneko K."/>
        </authorList>
    </citation>
    <scope>NUCLEOTIDE SEQUENCE [LARGE SCALE GENOMIC DNA]</scope>
    <source>
        <strain evidence="13 14">JS1</strain>
    </source>
</reference>
<dbReference type="SUPFAM" id="SSF52141">
    <property type="entry name" value="Uracil-DNA glycosylase-like"/>
    <property type="match status" value="1"/>
</dbReference>
<evidence type="ECO:0000256" key="2">
    <source>
        <dbReference type="ARBA" id="ARBA00002631"/>
    </source>
</evidence>
<evidence type="ECO:0000256" key="10">
    <source>
        <dbReference type="PROSITE-ProRule" id="PRU10072"/>
    </source>
</evidence>
<dbReference type="HAMAP" id="MF_00148">
    <property type="entry name" value="UDG"/>
    <property type="match status" value="1"/>
</dbReference>
<dbReference type="CDD" id="cd10027">
    <property type="entry name" value="UDG-F1-like"/>
    <property type="match status" value="1"/>
</dbReference>
<dbReference type="GO" id="GO:0004844">
    <property type="term" value="F:uracil DNA N-glycosylase activity"/>
    <property type="evidence" value="ECO:0007669"/>
    <property type="project" value="UniProtKB-UniRule"/>
</dbReference>
<dbReference type="GO" id="GO:0005737">
    <property type="term" value="C:cytoplasm"/>
    <property type="evidence" value="ECO:0007669"/>
    <property type="project" value="UniProtKB-SubCell"/>
</dbReference>
<evidence type="ECO:0000256" key="8">
    <source>
        <dbReference type="ARBA" id="ARBA00023204"/>
    </source>
</evidence>
<dbReference type="NCBIfam" id="NF003588">
    <property type="entry name" value="PRK05254.1-1"/>
    <property type="match status" value="1"/>
</dbReference>
<dbReference type="PANTHER" id="PTHR11264">
    <property type="entry name" value="URACIL-DNA GLYCOSYLASE"/>
    <property type="match status" value="1"/>
</dbReference>
<evidence type="ECO:0000256" key="11">
    <source>
        <dbReference type="SAM" id="MobiDB-lite"/>
    </source>
</evidence>
<feature type="region of interest" description="Disordered" evidence="11">
    <location>
        <begin position="143"/>
        <end position="178"/>
    </location>
</feature>
<organism evidence="13 14">
    <name type="scientific">Desulfovibrio psychrotolerans</name>
    <dbReference type="NCBI Taxonomy" id="415242"/>
    <lineage>
        <taxon>Bacteria</taxon>
        <taxon>Pseudomonadati</taxon>
        <taxon>Thermodesulfobacteriota</taxon>
        <taxon>Desulfovibrionia</taxon>
        <taxon>Desulfovibrionales</taxon>
        <taxon>Desulfovibrionaceae</taxon>
        <taxon>Desulfovibrio</taxon>
    </lineage>
</organism>
<dbReference type="EC" id="3.2.2.27" evidence="4 9"/>
<dbReference type="PROSITE" id="PS00130">
    <property type="entry name" value="U_DNA_GLYCOSYLASE"/>
    <property type="match status" value="1"/>
</dbReference>
<dbReference type="Gene3D" id="3.40.470.10">
    <property type="entry name" value="Uracil-DNA glycosylase-like domain"/>
    <property type="match status" value="1"/>
</dbReference>
<proteinExistence type="inferred from homology"/>
<comment type="similarity">
    <text evidence="3 9">Belongs to the uracil-DNA glycosylase (UDG) superfamily. UNG family.</text>
</comment>
<evidence type="ECO:0000256" key="7">
    <source>
        <dbReference type="ARBA" id="ARBA00022801"/>
    </source>
</evidence>
<feature type="active site" description="Proton acceptor" evidence="9 10">
    <location>
        <position position="105"/>
    </location>
</feature>
<keyword evidence="6 9" id="KW-0227">DNA damage</keyword>
<name>A0A7J0BXB1_9BACT</name>
<evidence type="ECO:0000256" key="9">
    <source>
        <dbReference type="HAMAP-Rule" id="MF_00148"/>
    </source>
</evidence>
<sequence length="290" mass="30276">MPRAGRYGGARPTGERGERGDSGDVAVSSAGDAGLAGQGVVAGSAIPEDWLAAVPFLRQGRHRAVLEAVAARREQGTVYPPESLVFNALHLTPLAAVRVVIVGQDPYHGPGQAHGLAFSVPEATLAAGARMPPSLRNIFKEIDAQPGGENGRGGHSDHGGHADMAGRAGTNHVPGAHSPDLTRWAVQGVLLLNTTLTVDAGRPASHARLGWDELTDDIIRTVSERCASAVFMLWGAHAHQKAALVDPARHLVLEAAHPSPFSAHRGFFGCGHFARANAWLAQHGAGGIVW</sequence>
<evidence type="ECO:0000256" key="6">
    <source>
        <dbReference type="ARBA" id="ARBA00022763"/>
    </source>
</evidence>
<keyword evidence="8 9" id="KW-0234">DNA repair</keyword>
<dbReference type="InterPro" id="IPR002043">
    <property type="entry name" value="UDG_fam1"/>
</dbReference>
<keyword evidence="14" id="KW-1185">Reference proteome</keyword>
<evidence type="ECO:0000313" key="13">
    <source>
        <dbReference type="EMBL" id="GFM37812.1"/>
    </source>
</evidence>
<evidence type="ECO:0000256" key="5">
    <source>
        <dbReference type="ARBA" id="ARBA00018429"/>
    </source>
</evidence>
<comment type="function">
    <text evidence="2 9">Excises uracil residues from the DNA which can arise as a result of misincorporation of dUMP residues by DNA polymerase or due to deamination of cytosine.</text>
</comment>
<feature type="compositionally biased region" description="Basic and acidic residues" evidence="11">
    <location>
        <begin position="152"/>
        <end position="161"/>
    </location>
</feature>
<comment type="catalytic activity">
    <reaction evidence="1 9">
        <text>Hydrolyzes single-stranded DNA or mismatched double-stranded DNA and polynucleotides, releasing free uracil.</text>
        <dbReference type="EC" id="3.2.2.27"/>
    </reaction>
</comment>
<gene>
    <name evidence="9 13" type="primary">ung</name>
    <name evidence="13" type="ORF">DSM19430T_24960</name>
</gene>
<evidence type="ECO:0000259" key="12">
    <source>
        <dbReference type="SMART" id="SM00986"/>
    </source>
</evidence>
<keyword evidence="9" id="KW-0963">Cytoplasm</keyword>
<protein>
    <recommendedName>
        <fullName evidence="5 9">Uracil-DNA glycosylase</fullName>
        <shortName evidence="9">UDG</shortName>
        <ecNumber evidence="4 9">3.2.2.27</ecNumber>
    </recommendedName>
</protein>
<dbReference type="AlphaFoldDB" id="A0A7J0BXB1"/>
<evidence type="ECO:0000256" key="4">
    <source>
        <dbReference type="ARBA" id="ARBA00012030"/>
    </source>
</evidence>
<dbReference type="EMBL" id="BLVP01000010">
    <property type="protein sequence ID" value="GFM37812.1"/>
    <property type="molecule type" value="Genomic_DNA"/>
</dbReference>
<dbReference type="InterPro" id="IPR005122">
    <property type="entry name" value="Uracil-DNA_glycosylase-like"/>
</dbReference>